<dbReference type="PROSITE" id="PS50011">
    <property type="entry name" value="PROTEIN_KINASE_DOM"/>
    <property type="match status" value="1"/>
</dbReference>
<dbReference type="InterPro" id="IPR000719">
    <property type="entry name" value="Prot_kinase_dom"/>
</dbReference>
<feature type="domain" description="Protein kinase" evidence="6">
    <location>
        <begin position="1"/>
        <end position="373"/>
    </location>
</feature>
<dbReference type="PANTHER" id="PTHR45646">
    <property type="entry name" value="SERINE/THREONINE-PROTEIN KINASE DOA-RELATED"/>
    <property type="match status" value="1"/>
</dbReference>
<keyword evidence="2" id="KW-0808">Transferase</keyword>
<evidence type="ECO:0000256" key="3">
    <source>
        <dbReference type="ARBA" id="ARBA00022741"/>
    </source>
</evidence>
<evidence type="ECO:0000256" key="4">
    <source>
        <dbReference type="ARBA" id="ARBA00022777"/>
    </source>
</evidence>
<dbReference type="SMART" id="SM00220">
    <property type="entry name" value="S_TKc"/>
    <property type="match status" value="1"/>
</dbReference>
<dbReference type="GO" id="GO:0004674">
    <property type="term" value="F:protein serine/threonine kinase activity"/>
    <property type="evidence" value="ECO:0007669"/>
    <property type="project" value="UniProtKB-KW"/>
</dbReference>
<dbReference type="InterPro" id="IPR011009">
    <property type="entry name" value="Kinase-like_dom_sf"/>
</dbReference>
<dbReference type="InterPro" id="IPR051175">
    <property type="entry name" value="CLK_kinases"/>
</dbReference>
<proteinExistence type="predicted"/>
<dbReference type="Proteomes" id="UP000070501">
    <property type="component" value="Unassembled WGS sequence"/>
</dbReference>
<keyword evidence="8" id="KW-1185">Reference proteome</keyword>
<accession>A0A136J3Q7</accession>
<keyword evidence="4 7" id="KW-0418">Kinase</keyword>
<name>A0A136J3Q7_9PEZI</name>
<dbReference type="Gene3D" id="1.10.510.10">
    <property type="entry name" value="Transferase(Phosphotransferase) domain 1"/>
    <property type="match status" value="1"/>
</dbReference>
<sequence length="379" mass="42964">MATSVRAVSSEAPRLPLVPRAFPTTGFELIDSSVKFEEEKLPFYTRDLFDPITLGQVLRDRYQVHIYPITANRELEINDYLKTVDANDHPGLNSIRTIRDTFLLEGVRGLHQVFIFPPLGASLRHFQSIQRRLVFNRAVVIMAPVELSTSLNFLHGIANITHTDIHAGNLLFGVQDESALEIFEETEMAKPSARKIIDGVTIHQTRYIVASLAPVHLCDLGEARIGDEHEGPIMPLSYRAPEVILGMRWDHAVDLWSVGILAWSLLEPQGLTGTYDLEDPEQNDVIHLAVLTALLGPPPAEFMERSPECCKYWDKDGKWRGSVALSTEYTFEVLEGSLEGEDKKRFLDFIRGLLRWLPEERLDSYQILMHPWVSEPKAE</sequence>
<reference evidence="8" key="1">
    <citation type="submission" date="2016-02" db="EMBL/GenBank/DDBJ databases">
        <title>Draft genome sequence of Microdochium bolleyi, a fungal endophyte of beachgrass.</title>
        <authorList>
            <consortium name="DOE Joint Genome Institute"/>
            <person name="David A.S."/>
            <person name="May G."/>
            <person name="Haridas S."/>
            <person name="Lim J."/>
            <person name="Wang M."/>
            <person name="Labutti K."/>
            <person name="Lipzen A."/>
            <person name="Barry K."/>
            <person name="Grigoriev I.V."/>
        </authorList>
    </citation>
    <scope>NUCLEOTIDE SEQUENCE [LARGE SCALE GENOMIC DNA]</scope>
    <source>
        <strain evidence="8">J235TASD1</strain>
    </source>
</reference>
<gene>
    <name evidence="7" type="ORF">Micbo1qcDRAFT_194838</name>
</gene>
<dbReference type="SUPFAM" id="SSF56112">
    <property type="entry name" value="Protein kinase-like (PK-like)"/>
    <property type="match status" value="1"/>
</dbReference>
<keyword evidence="1" id="KW-0723">Serine/threonine-protein kinase</keyword>
<evidence type="ECO:0000259" key="6">
    <source>
        <dbReference type="PROSITE" id="PS50011"/>
    </source>
</evidence>
<evidence type="ECO:0000313" key="7">
    <source>
        <dbReference type="EMBL" id="KXJ91807.1"/>
    </source>
</evidence>
<dbReference type="InParanoid" id="A0A136J3Q7"/>
<keyword evidence="3" id="KW-0547">Nucleotide-binding</keyword>
<evidence type="ECO:0000256" key="2">
    <source>
        <dbReference type="ARBA" id="ARBA00022679"/>
    </source>
</evidence>
<protein>
    <submittedName>
        <fullName evidence="7">Kinase-like protein</fullName>
    </submittedName>
</protein>
<dbReference type="Gene3D" id="3.30.200.20">
    <property type="entry name" value="Phosphorylase Kinase, domain 1"/>
    <property type="match status" value="1"/>
</dbReference>
<evidence type="ECO:0000256" key="5">
    <source>
        <dbReference type="ARBA" id="ARBA00022840"/>
    </source>
</evidence>
<dbReference type="AlphaFoldDB" id="A0A136J3Q7"/>
<dbReference type="OrthoDB" id="5979581at2759"/>
<dbReference type="Pfam" id="PF00069">
    <property type="entry name" value="Pkinase"/>
    <property type="match status" value="1"/>
</dbReference>
<dbReference type="GO" id="GO:0005524">
    <property type="term" value="F:ATP binding"/>
    <property type="evidence" value="ECO:0007669"/>
    <property type="project" value="UniProtKB-KW"/>
</dbReference>
<evidence type="ECO:0000313" key="8">
    <source>
        <dbReference type="Proteomes" id="UP000070501"/>
    </source>
</evidence>
<dbReference type="GO" id="GO:0005634">
    <property type="term" value="C:nucleus"/>
    <property type="evidence" value="ECO:0007669"/>
    <property type="project" value="TreeGrafter"/>
</dbReference>
<dbReference type="GO" id="GO:0043484">
    <property type="term" value="P:regulation of RNA splicing"/>
    <property type="evidence" value="ECO:0007669"/>
    <property type="project" value="TreeGrafter"/>
</dbReference>
<evidence type="ECO:0000256" key="1">
    <source>
        <dbReference type="ARBA" id="ARBA00022527"/>
    </source>
</evidence>
<organism evidence="7 8">
    <name type="scientific">Microdochium bolleyi</name>
    <dbReference type="NCBI Taxonomy" id="196109"/>
    <lineage>
        <taxon>Eukaryota</taxon>
        <taxon>Fungi</taxon>
        <taxon>Dikarya</taxon>
        <taxon>Ascomycota</taxon>
        <taxon>Pezizomycotina</taxon>
        <taxon>Sordariomycetes</taxon>
        <taxon>Xylariomycetidae</taxon>
        <taxon>Xylariales</taxon>
        <taxon>Microdochiaceae</taxon>
        <taxon>Microdochium</taxon>
    </lineage>
</organism>
<dbReference type="PANTHER" id="PTHR45646:SF11">
    <property type="entry name" value="SERINE_THREONINE-PROTEIN KINASE DOA"/>
    <property type="match status" value="1"/>
</dbReference>
<dbReference type="EMBL" id="KQ964249">
    <property type="protein sequence ID" value="KXJ91807.1"/>
    <property type="molecule type" value="Genomic_DNA"/>
</dbReference>
<dbReference type="STRING" id="196109.A0A136J3Q7"/>
<keyword evidence="5" id="KW-0067">ATP-binding</keyword>